<dbReference type="AlphaFoldDB" id="A0A6A6YE65"/>
<feature type="region of interest" description="Disordered" evidence="1">
    <location>
        <begin position="193"/>
        <end position="222"/>
    </location>
</feature>
<organism evidence="2">
    <name type="scientific">Mytilinidion resinicola</name>
    <dbReference type="NCBI Taxonomy" id="574789"/>
    <lineage>
        <taxon>Eukaryota</taxon>
        <taxon>Fungi</taxon>
        <taxon>Dikarya</taxon>
        <taxon>Ascomycota</taxon>
        <taxon>Pezizomycotina</taxon>
        <taxon>Dothideomycetes</taxon>
        <taxon>Pleosporomycetidae</taxon>
        <taxon>Mytilinidiales</taxon>
        <taxon>Mytilinidiaceae</taxon>
        <taxon>Mytilinidion</taxon>
    </lineage>
</organism>
<proteinExistence type="predicted"/>
<dbReference type="Proteomes" id="UP000504636">
    <property type="component" value="Unplaced"/>
</dbReference>
<dbReference type="RefSeq" id="XP_033573339.1">
    <property type="nucleotide sequence ID" value="XM_033722264.1"/>
</dbReference>
<evidence type="ECO:0000313" key="3">
    <source>
        <dbReference type="Proteomes" id="UP000504636"/>
    </source>
</evidence>
<name>A0A6A6YE65_9PEZI</name>
<reference evidence="4" key="3">
    <citation type="submission" date="2025-04" db="UniProtKB">
        <authorList>
            <consortium name="RefSeq"/>
        </authorList>
    </citation>
    <scope>IDENTIFICATION</scope>
    <source>
        <strain evidence="4">CBS 304.34</strain>
    </source>
</reference>
<reference evidence="4" key="2">
    <citation type="submission" date="2020-04" db="EMBL/GenBank/DDBJ databases">
        <authorList>
            <consortium name="NCBI Genome Project"/>
        </authorList>
    </citation>
    <scope>NUCLEOTIDE SEQUENCE</scope>
    <source>
        <strain evidence="4">CBS 304.34</strain>
    </source>
</reference>
<evidence type="ECO:0000313" key="2">
    <source>
        <dbReference type="EMBL" id="KAF2806375.1"/>
    </source>
</evidence>
<evidence type="ECO:0000256" key="1">
    <source>
        <dbReference type="SAM" id="MobiDB-lite"/>
    </source>
</evidence>
<sequence>MDHPVFYDQFGQVYASQGSASSSTQPSDTNHVEPAYYWPPFETPGFTTPAFVNAPAFAIGSQPGAVGLDSADFHTQVAMSGNQTNFNMNSMPIHDSSAFMEAAPYDSSDFMEATTFGPQPGLLDFNPGVNFHQYSFQNLSPEVLPSMQQADSSLLDTQLGLGSDWPPLQDPHRGASCTTPFAMPFLGEAEVAHPTRSRGLTQPPRLSEPAVPNLGDGGAEPG</sequence>
<dbReference type="GeneID" id="54463157"/>
<accession>A0A6A6YE65</accession>
<gene>
    <name evidence="2 4" type="ORF">BDZ99DRAFT_479633</name>
</gene>
<reference evidence="2 4" key="1">
    <citation type="journal article" date="2020" name="Stud. Mycol.">
        <title>101 Dothideomycetes genomes: a test case for predicting lifestyles and emergence of pathogens.</title>
        <authorList>
            <person name="Haridas S."/>
            <person name="Albert R."/>
            <person name="Binder M."/>
            <person name="Bloem J."/>
            <person name="Labutti K."/>
            <person name="Salamov A."/>
            <person name="Andreopoulos B."/>
            <person name="Baker S."/>
            <person name="Barry K."/>
            <person name="Bills G."/>
            <person name="Bluhm B."/>
            <person name="Cannon C."/>
            <person name="Castanera R."/>
            <person name="Culley D."/>
            <person name="Daum C."/>
            <person name="Ezra D."/>
            <person name="Gonzalez J."/>
            <person name="Henrissat B."/>
            <person name="Kuo A."/>
            <person name="Liang C."/>
            <person name="Lipzen A."/>
            <person name="Lutzoni F."/>
            <person name="Magnuson J."/>
            <person name="Mondo S."/>
            <person name="Nolan M."/>
            <person name="Ohm R."/>
            <person name="Pangilinan J."/>
            <person name="Park H.-J."/>
            <person name="Ramirez L."/>
            <person name="Alfaro M."/>
            <person name="Sun H."/>
            <person name="Tritt A."/>
            <person name="Yoshinaga Y."/>
            <person name="Zwiers L.-H."/>
            <person name="Turgeon B."/>
            <person name="Goodwin S."/>
            <person name="Spatafora J."/>
            <person name="Crous P."/>
            <person name="Grigoriev I."/>
        </authorList>
    </citation>
    <scope>NUCLEOTIDE SEQUENCE</scope>
    <source>
        <strain evidence="2 4">CBS 304.34</strain>
    </source>
</reference>
<protein>
    <submittedName>
        <fullName evidence="2 4">Uncharacterized protein</fullName>
    </submittedName>
</protein>
<keyword evidence="3" id="KW-1185">Reference proteome</keyword>
<evidence type="ECO:0000313" key="4">
    <source>
        <dbReference type="RefSeq" id="XP_033573339.1"/>
    </source>
</evidence>
<dbReference type="EMBL" id="MU003707">
    <property type="protein sequence ID" value="KAF2806375.1"/>
    <property type="molecule type" value="Genomic_DNA"/>
</dbReference>